<accession>A0ABW2JEC7</accession>
<evidence type="ECO:0000313" key="3">
    <source>
        <dbReference type="Proteomes" id="UP001596523"/>
    </source>
</evidence>
<protein>
    <recommendedName>
        <fullName evidence="4">LytR family transcriptional regulator</fullName>
    </recommendedName>
</protein>
<reference evidence="3" key="1">
    <citation type="journal article" date="2019" name="Int. J. Syst. Evol. Microbiol.">
        <title>The Global Catalogue of Microorganisms (GCM) 10K type strain sequencing project: providing services to taxonomists for standard genome sequencing and annotation.</title>
        <authorList>
            <consortium name="The Broad Institute Genomics Platform"/>
            <consortium name="The Broad Institute Genome Sequencing Center for Infectious Disease"/>
            <person name="Wu L."/>
            <person name="Ma J."/>
        </authorList>
    </citation>
    <scope>NUCLEOTIDE SEQUENCE [LARGE SCALE GENOMIC DNA]</scope>
    <source>
        <strain evidence="3">SYNS20</strain>
    </source>
</reference>
<keyword evidence="3" id="KW-1185">Reference proteome</keyword>
<evidence type="ECO:0000256" key="1">
    <source>
        <dbReference type="SAM" id="MobiDB-lite"/>
    </source>
</evidence>
<dbReference type="EMBL" id="JBHTCF010000002">
    <property type="protein sequence ID" value="MFC7304067.1"/>
    <property type="molecule type" value="Genomic_DNA"/>
</dbReference>
<comment type="caution">
    <text evidence="2">The sequence shown here is derived from an EMBL/GenBank/DDBJ whole genome shotgun (WGS) entry which is preliminary data.</text>
</comment>
<evidence type="ECO:0000313" key="2">
    <source>
        <dbReference type="EMBL" id="MFC7304067.1"/>
    </source>
</evidence>
<feature type="compositionally biased region" description="Low complexity" evidence="1">
    <location>
        <begin position="73"/>
        <end position="89"/>
    </location>
</feature>
<feature type="region of interest" description="Disordered" evidence="1">
    <location>
        <begin position="70"/>
        <end position="93"/>
    </location>
</feature>
<dbReference type="RefSeq" id="WP_381827887.1">
    <property type="nucleotide sequence ID" value="NZ_JBHTCF010000002.1"/>
</dbReference>
<gene>
    <name evidence="2" type="ORF">ACFQVC_07545</name>
</gene>
<evidence type="ECO:0008006" key="4">
    <source>
        <dbReference type="Google" id="ProtNLM"/>
    </source>
</evidence>
<sequence>MNPDPLQAPATGGHPVTVLVSNCGPHDARTVLGRLASVFPERAAADQVAVPAEDSPAPGASERPTVWTADLDAGASAEPPASGAPPQAAKEGIEGTVDVSVQGAPQDVATVRAALADAFSVRDSRAAAGDQEQDVELRLGPH</sequence>
<name>A0ABW2JEC7_9ACTN</name>
<dbReference type="Proteomes" id="UP001596523">
    <property type="component" value="Unassembled WGS sequence"/>
</dbReference>
<proteinExistence type="predicted"/>
<organism evidence="2 3">
    <name type="scientific">Streptomyces monticola</name>
    <dbReference type="NCBI Taxonomy" id="2666263"/>
    <lineage>
        <taxon>Bacteria</taxon>
        <taxon>Bacillati</taxon>
        <taxon>Actinomycetota</taxon>
        <taxon>Actinomycetes</taxon>
        <taxon>Kitasatosporales</taxon>
        <taxon>Streptomycetaceae</taxon>
        <taxon>Streptomyces</taxon>
    </lineage>
</organism>